<evidence type="ECO:0000256" key="1">
    <source>
        <dbReference type="SAM" id="MobiDB-lite"/>
    </source>
</evidence>
<feature type="transmembrane region" description="Helical" evidence="2">
    <location>
        <begin position="570"/>
        <end position="594"/>
    </location>
</feature>
<dbReference type="InterPro" id="IPR021369">
    <property type="entry name" value="DUF2985"/>
</dbReference>
<feature type="compositionally biased region" description="Low complexity" evidence="1">
    <location>
        <begin position="378"/>
        <end position="391"/>
    </location>
</feature>
<dbReference type="Proteomes" id="UP000707451">
    <property type="component" value="Unassembled WGS sequence"/>
</dbReference>
<gene>
    <name evidence="3" type="ORF">KI688_012391</name>
</gene>
<accession>A0A9P7XXM9</accession>
<keyword evidence="2" id="KW-1133">Transmembrane helix</keyword>
<evidence type="ECO:0008006" key="5">
    <source>
        <dbReference type="Google" id="ProtNLM"/>
    </source>
</evidence>
<dbReference type="Pfam" id="PF11204">
    <property type="entry name" value="DUF2985"/>
    <property type="match status" value="1"/>
</dbReference>
<evidence type="ECO:0000256" key="2">
    <source>
        <dbReference type="SAM" id="Phobius"/>
    </source>
</evidence>
<dbReference type="AlphaFoldDB" id="A0A9P7XXM9"/>
<dbReference type="EMBL" id="JAHRHY010000008">
    <property type="protein sequence ID" value="KAG9067606.1"/>
    <property type="molecule type" value="Genomic_DNA"/>
</dbReference>
<name>A0A9P7XXM9_9FUNG</name>
<feature type="region of interest" description="Disordered" evidence="1">
    <location>
        <begin position="335"/>
        <end position="467"/>
    </location>
</feature>
<feature type="transmembrane region" description="Helical" evidence="2">
    <location>
        <begin position="64"/>
        <end position="89"/>
    </location>
</feature>
<dbReference type="OrthoDB" id="10261556at2759"/>
<feature type="region of interest" description="Disordered" evidence="1">
    <location>
        <begin position="265"/>
        <end position="293"/>
    </location>
</feature>
<feature type="compositionally biased region" description="Basic and acidic residues" evidence="1">
    <location>
        <begin position="207"/>
        <end position="219"/>
    </location>
</feature>
<evidence type="ECO:0000313" key="4">
    <source>
        <dbReference type="Proteomes" id="UP000707451"/>
    </source>
</evidence>
<organism evidence="3 4">
    <name type="scientific">Linnemannia hyalina</name>
    <dbReference type="NCBI Taxonomy" id="64524"/>
    <lineage>
        <taxon>Eukaryota</taxon>
        <taxon>Fungi</taxon>
        <taxon>Fungi incertae sedis</taxon>
        <taxon>Mucoromycota</taxon>
        <taxon>Mortierellomycotina</taxon>
        <taxon>Mortierellomycetes</taxon>
        <taxon>Mortierellales</taxon>
        <taxon>Mortierellaceae</taxon>
        <taxon>Linnemannia</taxon>
    </lineage>
</organism>
<dbReference type="PANTHER" id="PTHR35872">
    <property type="entry name" value="INTEGRAL MEMBRANE PROTEIN (AFU_ORTHOLOGUE AFUA_5G07110)"/>
    <property type="match status" value="1"/>
</dbReference>
<proteinExistence type="predicted"/>
<feature type="region of interest" description="Disordered" evidence="1">
    <location>
        <begin position="196"/>
        <end position="243"/>
    </location>
</feature>
<feature type="compositionally biased region" description="Low complexity" evidence="1">
    <location>
        <begin position="274"/>
        <end position="287"/>
    </location>
</feature>
<protein>
    <recommendedName>
        <fullName evidence="5">Transmembrane protein</fullName>
    </recommendedName>
</protein>
<keyword evidence="4" id="KW-1185">Reference proteome</keyword>
<dbReference type="PANTHER" id="PTHR35872:SF1">
    <property type="entry name" value="ALPHA-L-RHAMNOSIDASE C"/>
    <property type="match status" value="1"/>
</dbReference>
<keyword evidence="2" id="KW-0812">Transmembrane</keyword>
<comment type="caution">
    <text evidence="3">The sequence shown here is derived from an EMBL/GenBank/DDBJ whole genome shotgun (WGS) entry which is preliminary data.</text>
</comment>
<feature type="compositionally biased region" description="Low complexity" evidence="1">
    <location>
        <begin position="429"/>
        <end position="452"/>
    </location>
</feature>
<reference evidence="3" key="1">
    <citation type="submission" date="2021-06" db="EMBL/GenBank/DDBJ databases">
        <title>Genome Sequence of Mortierella hyaline Strain SCG-10, a Cold-Adapted, Nitrate-Reducing Fungus Isolated from Soil in Minnesota, USA.</title>
        <authorList>
            <person name="Aldossari N."/>
        </authorList>
    </citation>
    <scope>NUCLEOTIDE SEQUENCE</scope>
    <source>
        <strain evidence="3">SCG-10</strain>
    </source>
</reference>
<keyword evidence="2" id="KW-0472">Membrane</keyword>
<sequence length="627" mass="69665">MPSTSPAYPSSSLSALPMVQQYKTRGAHSPSNHVSLKTWIRNAPWSQYFKDGCRLIVKSPFNFFVFFCCLSVVVWGAFLVLLMFGWVTLKDDATQKLWIEIASQVLNGFFTLANVPVHPKRFIGFVRGVRVWREDKAIHQQFLARFSTGDAGNQRPTAAIGGSNQEEKLLERLQFYRCFPGYGRERTETGTVMEHDSLVPPQFDSNADMRSRTLDRAETRVVVSRSRSRSKSRARTFDSMRSLSVDRSRVSSSDLVASPLHPIVAVDGQDSSDHTGSSSPSTATSVVPPAPLSPTIRLRVDIPEKELNELLTEETHRVVQSVVLPFLPFPLDMQSDDSSKDAATVNNETGQDTTESMSRLEEGQGAMPLKSRVIQRGASYTTLPRSSSSRRLSPRTRARTMTMSMVDDIPVSSDSPRRPTFVIHEDHGSSGSRSGSHAGHSIMSAQSSPNEKSSSKKVPPPPVPMPEALTQEQMDWVDEHDKRLLRRKERLQRAWPWYNYTIPAGIEPVDFFVPPAEQLTSTTILLSSSPSTLIVSPARFLLIVGSFNLNSMIQEVLCGFMWGMNYHVRPGWVVGTGMAFGCLAAIVPSVLIMLHEQTMSRVRVVATAEEAIQDALDEKKFVSSSTV</sequence>
<evidence type="ECO:0000313" key="3">
    <source>
        <dbReference type="EMBL" id="KAG9067606.1"/>
    </source>
</evidence>
<feature type="compositionally biased region" description="Polar residues" evidence="1">
    <location>
        <begin position="344"/>
        <end position="357"/>
    </location>
</feature>